<dbReference type="Proteomes" id="UP000676336">
    <property type="component" value="Unassembled WGS sequence"/>
</dbReference>
<feature type="non-terminal residue" evidence="2">
    <location>
        <position position="1"/>
    </location>
</feature>
<keyword evidence="1" id="KW-0812">Transmembrane</keyword>
<comment type="caution">
    <text evidence="2">The sequence shown here is derived from an EMBL/GenBank/DDBJ whole genome shotgun (WGS) entry which is preliminary data.</text>
</comment>
<keyword evidence="1" id="KW-1133">Transmembrane helix</keyword>
<reference evidence="2" key="1">
    <citation type="submission" date="2021-02" db="EMBL/GenBank/DDBJ databases">
        <authorList>
            <person name="Nowell W R."/>
        </authorList>
    </citation>
    <scope>NUCLEOTIDE SEQUENCE</scope>
</reference>
<organism evidence="2 3">
    <name type="scientific">Rotaria magnacalcarata</name>
    <dbReference type="NCBI Taxonomy" id="392030"/>
    <lineage>
        <taxon>Eukaryota</taxon>
        <taxon>Metazoa</taxon>
        <taxon>Spiralia</taxon>
        <taxon>Gnathifera</taxon>
        <taxon>Rotifera</taxon>
        <taxon>Eurotatoria</taxon>
        <taxon>Bdelloidea</taxon>
        <taxon>Philodinida</taxon>
        <taxon>Philodinidae</taxon>
        <taxon>Rotaria</taxon>
    </lineage>
</organism>
<feature type="transmembrane region" description="Helical" evidence="1">
    <location>
        <begin position="41"/>
        <end position="63"/>
    </location>
</feature>
<accession>A0A8S3AQC2</accession>
<dbReference type="EMBL" id="CAJOBI010138006">
    <property type="protein sequence ID" value="CAF4754641.1"/>
    <property type="molecule type" value="Genomic_DNA"/>
</dbReference>
<dbReference type="AlphaFoldDB" id="A0A8S3AQC2"/>
<evidence type="ECO:0000313" key="2">
    <source>
        <dbReference type="EMBL" id="CAF4754641.1"/>
    </source>
</evidence>
<sequence length="73" mass="8312">MVTDIRKRHRDVLQPTAFVQATTKSHSSSHFSNMITTELSLAFFIGASLAVGLLLLVSLVWLIRRKKKLQFQK</sequence>
<name>A0A8S3AQC2_9BILA</name>
<protein>
    <submittedName>
        <fullName evidence="2">Uncharacterized protein</fullName>
    </submittedName>
</protein>
<keyword evidence="1" id="KW-0472">Membrane</keyword>
<evidence type="ECO:0000256" key="1">
    <source>
        <dbReference type="SAM" id="Phobius"/>
    </source>
</evidence>
<gene>
    <name evidence="2" type="ORF">SMN809_LOCUS45283</name>
</gene>
<proteinExistence type="predicted"/>
<evidence type="ECO:0000313" key="3">
    <source>
        <dbReference type="Proteomes" id="UP000676336"/>
    </source>
</evidence>